<organism evidence="1 2">
    <name type="scientific">Babesia caballi</name>
    <dbReference type="NCBI Taxonomy" id="5871"/>
    <lineage>
        <taxon>Eukaryota</taxon>
        <taxon>Sar</taxon>
        <taxon>Alveolata</taxon>
        <taxon>Apicomplexa</taxon>
        <taxon>Aconoidasida</taxon>
        <taxon>Piroplasmida</taxon>
        <taxon>Babesiidae</taxon>
        <taxon>Babesia</taxon>
    </lineage>
</organism>
<dbReference type="EMBL" id="BPLF01000005">
    <property type="protein sequence ID" value="GIX65481.1"/>
    <property type="molecule type" value="Genomic_DNA"/>
</dbReference>
<accession>A0AAV4M077</accession>
<protein>
    <submittedName>
        <fullName evidence="1">Variant erythrocyte surface antigen-1 family protein</fullName>
    </submittedName>
</protein>
<evidence type="ECO:0000313" key="2">
    <source>
        <dbReference type="Proteomes" id="UP001497744"/>
    </source>
</evidence>
<gene>
    <name evidence="1" type="ORF">BcabD6B2_49160</name>
</gene>
<dbReference type="GeneID" id="94196962"/>
<keyword evidence="2" id="KW-1185">Reference proteome</keyword>
<proteinExistence type="predicted"/>
<comment type="caution">
    <text evidence="1">The sequence shown here is derived from an EMBL/GenBank/DDBJ whole genome shotgun (WGS) entry which is preliminary data.</text>
</comment>
<evidence type="ECO:0000313" key="1">
    <source>
        <dbReference type="EMBL" id="GIX65481.1"/>
    </source>
</evidence>
<dbReference type="RefSeq" id="XP_067717550.1">
    <property type="nucleotide sequence ID" value="XM_067861449.1"/>
</dbReference>
<sequence length="745" mass="80413">MLPLDTSPFTPVNLSFDCPSNLKEAIDWILRVTGKDGGGGGQSGTDALAGEVKKLLSDVKDSASGTVVDIQRVIQALDGGQLITNLAEGLRQFIGLLNGKKTEKDDVDKVVSKIMGAFGKGKEGVNGLAESVDSLSSAVQGSGVQGVTEILEALKEGISDLKTHLSSSELKTLAGAVVTYLTKVLTKVESDADTASSKVQQLKSDLPAVVKQLKSQTNKPIDLGESGIKTELDAVNGNSSGSNTQLGDLIKKDQIGDTKAKKIVNAVWCATSYFVDVLKTSPEPKAFMGIMTDKSRLFNGNTSATEIVSTAFQNFKEFTNAVRESATSYADFLKKFRGNCFTNWKGSSDANENFLSGLYLCSTSYFRHQHQKQAANARPPSGDLLGHIDNVVGKGFKVAVSGSSNKNETLSADQVTSYILSTCYTCPSVLNIIQGSLAFNTLQDEPWLHALYSNDAFSFMYPSPGAALFYAHSDYTHALQFQLTFIYKQCQDMYINTCGWQFCTFGKDINKSLTDTIAPSHICSVGCTTGGHSSGDHATGPCEHKDCGQASGKPSPLQAFLTDKLKGFSRSHPSDPSSHLASCSGSTCHVPMGFDGHLSSSPLTGNDIREPLRFFCGDSRDPLRQLSEKLGCLTKRTPRTLGDLFGFTWHLNGQLFKTERPTLIELSKKLINAIGDKPKNVPKFLLDLLKLKASQSSSSGPAATGLYRSLESMAHTIPFLYQLFMMDDSTDSNFLATRLFDLKRC</sequence>
<reference evidence="1 2" key="1">
    <citation type="submission" date="2021-06" db="EMBL/GenBank/DDBJ databases">
        <title>Genome sequence of Babesia caballi.</title>
        <authorList>
            <person name="Yamagishi J."/>
            <person name="Kidaka T."/>
            <person name="Ochi A."/>
        </authorList>
    </citation>
    <scope>NUCLEOTIDE SEQUENCE [LARGE SCALE GENOMIC DNA]</scope>
    <source>
        <strain evidence="1">USDA-D6B2</strain>
    </source>
</reference>
<name>A0AAV4M077_BABCB</name>
<dbReference type="AlphaFoldDB" id="A0AAV4M077"/>
<dbReference type="Proteomes" id="UP001497744">
    <property type="component" value="Unassembled WGS sequence"/>
</dbReference>